<dbReference type="AlphaFoldDB" id="A0A0K8S9C7"/>
<protein>
    <submittedName>
        <fullName evidence="2">Uncharacterized protein</fullName>
    </submittedName>
</protein>
<evidence type="ECO:0000256" key="1">
    <source>
        <dbReference type="SAM" id="MobiDB-lite"/>
    </source>
</evidence>
<evidence type="ECO:0000313" key="2">
    <source>
        <dbReference type="EMBL" id="JAG49886.1"/>
    </source>
</evidence>
<proteinExistence type="predicted"/>
<feature type="compositionally biased region" description="Acidic residues" evidence="1">
    <location>
        <begin position="40"/>
        <end position="50"/>
    </location>
</feature>
<organism evidence="2">
    <name type="scientific">Lygus hesperus</name>
    <name type="common">Western plant bug</name>
    <dbReference type="NCBI Taxonomy" id="30085"/>
    <lineage>
        <taxon>Eukaryota</taxon>
        <taxon>Metazoa</taxon>
        <taxon>Ecdysozoa</taxon>
        <taxon>Arthropoda</taxon>
        <taxon>Hexapoda</taxon>
        <taxon>Insecta</taxon>
        <taxon>Pterygota</taxon>
        <taxon>Neoptera</taxon>
        <taxon>Paraneoptera</taxon>
        <taxon>Hemiptera</taxon>
        <taxon>Heteroptera</taxon>
        <taxon>Panheteroptera</taxon>
        <taxon>Cimicomorpha</taxon>
        <taxon>Miridae</taxon>
        <taxon>Mirini</taxon>
        <taxon>Lygus</taxon>
    </lineage>
</organism>
<reference evidence="2" key="1">
    <citation type="submission" date="2014-09" db="EMBL/GenBank/DDBJ databases">
        <authorList>
            <person name="Magalhaes I.L.F."/>
            <person name="Oliveira U."/>
            <person name="Santos F.R."/>
            <person name="Vidigal T.H.D.A."/>
            <person name="Brescovit A.D."/>
            <person name="Santos A.J."/>
        </authorList>
    </citation>
    <scope>NUCLEOTIDE SEQUENCE</scope>
</reference>
<name>A0A0K8S9C7_LYGHE</name>
<feature type="non-terminal residue" evidence="2">
    <location>
        <position position="111"/>
    </location>
</feature>
<dbReference type="EMBL" id="GBRD01015940">
    <property type="protein sequence ID" value="JAG49886.1"/>
    <property type="molecule type" value="Transcribed_RNA"/>
</dbReference>
<accession>A0A0K8S9C7</accession>
<feature type="region of interest" description="Disordered" evidence="1">
    <location>
        <begin position="19"/>
        <end position="54"/>
    </location>
</feature>
<sequence>MQRPLSPVFGRALPSEMVAAGAHRGQQKSRARTPAAIGDPIDEPVGEEIDSPPLEGPLKVAEKISKHLEGLEKAVLTSLKKVKNLQHHLYPTMNDNPESRKAVLQMLSGFN</sequence>